<dbReference type="PANTHER" id="PTHR11177">
    <property type="entry name" value="CHITINASE"/>
    <property type="match status" value="1"/>
</dbReference>
<accession>A0AAI8YEF8</accession>
<dbReference type="Gene3D" id="3.10.50.10">
    <property type="match status" value="1"/>
</dbReference>
<dbReference type="SUPFAM" id="SSF51445">
    <property type="entry name" value="(Trans)glycosidases"/>
    <property type="match status" value="1"/>
</dbReference>
<dbReference type="PANTHER" id="PTHR11177:SF384">
    <property type="entry name" value="CHITINASE"/>
    <property type="match status" value="1"/>
</dbReference>
<organism evidence="4 5">
    <name type="scientific">Anthostomella pinea</name>
    <dbReference type="NCBI Taxonomy" id="933095"/>
    <lineage>
        <taxon>Eukaryota</taxon>
        <taxon>Fungi</taxon>
        <taxon>Dikarya</taxon>
        <taxon>Ascomycota</taxon>
        <taxon>Pezizomycotina</taxon>
        <taxon>Sordariomycetes</taxon>
        <taxon>Xylariomycetidae</taxon>
        <taxon>Xylariales</taxon>
        <taxon>Xylariaceae</taxon>
        <taxon>Anthostomella</taxon>
    </lineage>
</organism>
<dbReference type="EMBL" id="CAUWAG010000003">
    <property type="protein sequence ID" value="CAJ2501826.1"/>
    <property type="molecule type" value="Genomic_DNA"/>
</dbReference>
<evidence type="ECO:0000313" key="5">
    <source>
        <dbReference type="Proteomes" id="UP001295740"/>
    </source>
</evidence>
<name>A0AAI8YEF8_9PEZI</name>
<dbReference type="InterPro" id="IPR001223">
    <property type="entry name" value="Glyco_hydro18_cat"/>
</dbReference>
<feature type="domain" description="GH18" evidence="3">
    <location>
        <begin position="1"/>
        <end position="147"/>
    </location>
</feature>
<dbReference type="InterPro" id="IPR029070">
    <property type="entry name" value="Chitinase_insertion_sf"/>
</dbReference>
<evidence type="ECO:0000313" key="4">
    <source>
        <dbReference type="EMBL" id="CAJ2501826.1"/>
    </source>
</evidence>
<keyword evidence="5" id="KW-1185">Reference proteome</keyword>
<reference evidence="4" key="1">
    <citation type="submission" date="2023-10" db="EMBL/GenBank/DDBJ databases">
        <authorList>
            <person name="Hackl T."/>
        </authorList>
    </citation>
    <scope>NUCLEOTIDE SEQUENCE</scope>
</reference>
<comment type="similarity">
    <text evidence="1">Belongs to the glycosyl hydrolase 18 family. Chitinase class V subfamily.</text>
</comment>
<dbReference type="InterPro" id="IPR050314">
    <property type="entry name" value="Glycosyl_Hydrlase_18"/>
</dbReference>
<dbReference type="AlphaFoldDB" id="A0AAI8YEF8"/>
<evidence type="ECO:0000259" key="3">
    <source>
        <dbReference type="PROSITE" id="PS51910"/>
    </source>
</evidence>
<dbReference type="PROSITE" id="PS51910">
    <property type="entry name" value="GH18_2"/>
    <property type="match status" value="1"/>
</dbReference>
<protein>
    <recommendedName>
        <fullName evidence="2">chitinase</fullName>
        <ecNumber evidence="2">3.2.1.14</ecNumber>
    </recommendedName>
</protein>
<gene>
    <name evidence="4" type="ORF">KHLLAP_LOCUS2294</name>
</gene>
<evidence type="ECO:0000256" key="1">
    <source>
        <dbReference type="ARBA" id="ARBA00008682"/>
    </source>
</evidence>
<dbReference type="Proteomes" id="UP001295740">
    <property type="component" value="Unassembled WGS sequence"/>
</dbReference>
<evidence type="ECO:0000256" key="2">
    <source>
        <dbReference type="ARBA" id="ARBA00012729"/>
    </source>
</evidence>
<dbReference type="InterPro" id="IPR017853">
    <property type="entry name" value="GH"/>
</dbReference>
<dbReference type="Pfam" id="PF00704">
    <property type="entry name" value="Glyco_hydro_18"/>
    <property type="match status" value="1"/>
</dbReference>
<dbReference type="Gene3D" id="3.20.20.80">
    <property type="entry name" value="Glycosidases"/>
    <property type="match status" value="3"/>
</dbReference>
<dbReference type="GO" id="GO:0008843">
    <property type="term" value="F:endochitinase activity"/>
    <property type="evidence" value="ECO:0007669"/>
    <property type="project" value="UniProtKB-EC"/>
</dbReference>
<dbReference type="GO" id="GO:0005975">
    <property type="term" value="P:carbohydrate metabolic process"/>
    <property type="evidence" value="ECO:0007669"/>
    <property type="project" value="InterPro"/>
</dbReference>
<proteinExistence type="inferred from homology"/>
<dbReference type="GO" id="GO:0006032">
    <property type="term" value="P:chitin catabolic process"/>
    <property type="evidence" value="ECO:0007669"/>
    <property type="project" value="TreeGrafter"/>
</dbReference>
<dbReference type="GO" id="GO:0005576">
    <property type="term" value="C:extracellular region"/>
    <property type="evidence" value="ECO:0007669"/>
    <property type="project" value="TreeGrafter"/>
</dbReference>
<dbReference type="GO" id="GO:0008061">
    <property type="term" value="F:chitin binding"/>
    <property type="evidence" value="ECO:0007669"/>
    <property type="project" value="TreeGrafter"/>
</dbReference>
<dbReference type="EC" id="3.2.1.14" evidence="2"/>
<comment type="caution">
    <text evidence="4">The sequence shown here is derived from an EMBL/GenBank/DDBJ whole genome shotgun (WGS) entry which is preliminary data.</text>
</comment>
<sequence length="147" mass="16814">MRRLAFAQSAVKLVTDWGLDGIDIDWQYPTNDTERDFVEFLKAYPSPARAVSHRLMDLAAMNKFVDVWHRMVYDYAGSWGTTTGHRANVYLYKDLPRPGATVEYDDVAKPIYSYDAAARELVSYDDVRSAVFKSGYIYERGLSGAFF</sequence>